<organism evidence="1 2">
    <name type="scientific">Sporanaerobium hydrogeniformans</name>
    <dbReference type="NCBI Taxonomy" id="3072179"/>
    <lineage>
        <taxon>Bacteria</taxon>
        <taxon>Bacillati</taxon>
        <taxon>Bacillota</taxon>
        <taxon>Clostridia</taxon>
        <taxon>Lachnospirales</taxon>
        <taxon>Lachnospiraceae</taxon>
        <taxon>Sporanaerobium</taxon>
    </lineage>
</organism>
<gene>
    <name evidence="1" type="ORF">CS063_01145</name>
</gene>
<name>A0AC61DGZ4_9FIRM</name>
<dbReference type="EMBL" id="PEDL01000001">
    <property type="protein sequence ID" value="PHV72115.1"/>
    <property type="molecule type" value="Genomic_DNA"/>
</dbReference>
<reference evidence="1" key="1">
    <citation type="submission" date="2017-10" db="EMBL/GenBank/DDBJ databases">
        <title>Genome sequence of cellulolytic Lachnospiraceae bacterium XHS1971 isolated from hotspring sediment.</title>
        <authorList>
            <person name="Vasudevan G."/>
            <person name="Joshi A.J."/>
            <person name="Hivarkar S."/>
            <person name="Lanjekar V.B."/>
            <person name="Dhakephalkar P.K."/>
            <person name="Dagar S."/>
        </authorList>
    </citation>
    <scope>NUCLEOTIDE SEQUENCE</scope>
    <source>
        <strain evidence="1">XHS1971</strain>
    </source>
</reference>
<sequence length="280" mass="31206">MFVNEFEMRKLMCEIGNRVYNRGMVAANDGNFSMKIGPNEILCTPTGVSKGFMTPNMICKIDMKGNILQSDGIHKPSSEIKMHLRVYECREDVNAVVHAHPMYATAHAIAGIPLDKQIMPEATIFLGEVPIAPYGLPSTMEIPDAIEPFFNTHDAVLLANHGALSWGVDLMAAYFKMESLEFYAELSYRAQMLGGAKELPNTEVKRLIELRKSFNVPGKHPCIEKEGLCTKPENEACTHQENCKNRVCTCTDKKETKAAPTQDAELIARITKQVLSQLNK</sequence>
<dbReference type="Proteomes" id="UP000224460">
    <property type="component" value="Unassembled WGS sequence"/>
</dbReference>
<keyword evidence="2" id="KW-1185">Reference proteome</keyword>
<protein>
    <submittedName>
        <fullName evidence="1">Aldolase</fullName>
    </submittedName>
</protein>
<evidence type="ECO:0000313" key="2">
    <source>
        <dbReference type="Proteomes" id="UP000224460"/>
    </source>
</evidence>
<comment type="caution">
    <text evidence="1">The sequence shown here is derived from an EMBL/GenBank/DDBJ whole genome shotgun (WGS) entry which is preliminary data.</text>
</comment>
<accession>A0AC61DGZ4</accession>
<proteinExistence type="predicted"/>
<evidence type="ECO:0000313" key="1">
    <source>
        <dbReference type="EMBL" id="PHV72115.1"/>
    </source>
</evidence>